<dbReference type="AlphaFoldDB" id="A0A0A7RH27"/>
<proteinExistence type="predicted"/>
<feature type="domain" description="Rv2525c-like glycoside hydrolase-like" evidence="1">
    <location>
        <begin position="299"/>
        <end position="480"/>
    </location>
</feature>
<dbReference type="InterPro" id="IPR036366">
    <property type="entry name" value="PGBDSf"/>
</dbReference>
<sequence length="732" mass="79090">MDQMVLATQQWLNKTYGGINGFHKAPENGQTGWSTIYSLREGLQHELKLSELGEGFGDQTKAALAKVIDTIKKNTSSKIVKLIKGAFWCKGISPNSFTESYDEDLVAAIKSLQRDAGVDTDGNLTVNLMSALFDMSAFTLLENGDKRIREMQQALNKKYSNDLGILPCDGVYQRGTNTALIYALQRVEGIDATTANGNYGAETIARTPTVSEGTTGEIVQIIQYGLYVNGFYTGAFDGSFTETVGNAIVAFRKFMDLEPYTTTADLTVIKGLLTSNGNTDRDSIAFDTATRLTSGTVTKFKNAGFEIVGRYLTGTVGTGSNERPKNLTADEITAITSAGLRIFPIYEDGGYEEKYFTNSQGTIDGGIATAAARKLDFPEGTTIYFAVDVDIQDGDIDGTVIPYLKGVLAAVADSGYEVGVYGTRNVCLYAEKIGVKYSFVANMSYGWSGNLGFKMPLNWSFDQFKEYTAGSTGIDIDQDAASGKDQGCQLFEDSSSDGYKIVKLIPSILKSFPIFKNVFGKVDWLVAEKSVEERTPVADFKVEYSTSWSAGDEASLGVISVKNGKPVLEANSTLKKYFGTVKDLSENNISAVIDDLAPLIGDGNVKSGPTMLNGKLGIKTLIEGTIKKEISSVDTDLEYTITLSMAFNSNYPEQPIDPTPISAPIAEKKTFKIPSEGIAVWGLAVVAGFGVILLTKNPVWGEETIEVTSETLTTVGTTISAWITKFASISFD</sequence>
<protein>
    <submittedName>
        <fullName evidence="2">Putative peptidoglycan binding domain protein</fullName>
    </submittedName>
</protein>
<dbReference type="Gene3D" id="3.20.20.80">
    <property type="entry name" value="Glycosidases"/>
    <property type="match status" value="1"/>
</dbReference>
<accession>A0A0A7RH27</accession>
<evidence type="ECO:0000313" key="2">
    <source>
        <dbReference type="EMBL" id="AJA33864.1"/>
    </source>
</evidence>
<dbReference type="InterPro" id="IPR036365">
    <property type="entry name" value="PGBD-like_sf"/>
</dbReference>
<dbReference type="SUPFAM" id="SSF47090">
    <property type="entry name" value="PGBD-like"/>
    <property type="match status" value="2"/>
</dbReference>
<organism evidence="2">
    <name type="scientific">Liquorilactobacillus capillatus</name>
    <dbReference type="NCBI Taxonomy" id="480931"/>
    <lineage>
        <taxon>Bacteria</taxon>
        <taxon>Bacillati</taxon>
        <taxon>Bacillota</taxon>
        <taxon>Bacilli</taxon>
        <taxon>Lactobacillales</taxon>
        <taxon>Lactobacillaceae</taxon>
        <taxon>Liquorilactobacillus</taxon>
    </lineage>
</organism>
<dbReference type="CDD" id="cd06418">
    <property type="entry name" value="GH25_BacA-like"/>
    <property type="match status" value="1"/>
</dbReference>
<dbReference type="InterPro" id="IPR017853">
    <property type="entry name" value="GH"/>
</dbReference>
<dbReference type="SUPFAM" id="SSF51445">
    <property type="entry name" value="(Trans)glycosidases"/>
    <property type="match status" value="1"/>
</dbReference>
<dbReference type="InterPro" id="IPR015020">
    <property type="entry name" value="Rv2525c-like_Glyco_Hydro-like"/>
</dbReference>
<reference evidence="2" key="1">
    <citation type="journal article" date="2014" name="Appl. Environ. Microbiol.">
        <title>Detection and genomic characterization of motility in Lactobacillus curvatus: confirmation of motility in a species outside the Lactobacillus salivarius clade.</title>
        <authorList>
            <person name="Cousin F.J."/>
            <person name="Lynch S.M."/>
            <person name="Harris H.M."/>
            <person name="McCann A."/>
            <person name="Lynch D.B."/>
            <person name="Neville B.A."/>
            <person name="Irisawa T."/>
            <person name="Okada S."/>
            <person name="Endo A."/>
            <person name="O'Toole P.W."/>
        </authorList>
    </citation>
    <scope>NUCLEOTIDE SEQUENCE</scope>
    <source>
        <strain evidence="2">DSM 19910</strain>
    </source>
</reference>
<name>A0A0A7RH27_9LACO</name>
<evidence type="ECO:0000259" key="1">
    <source>
        <dbReference type="Pfam" id="PF08924"/>
    </source>
</evidence>
<dbReference type="Pfam" id="PF08924">
    <property type="entry name" value="Rv2525c_GlyHyd-like"/>
    <property type="match status" value="1"/>
</dbReference>
<dbReference type="EMBL" id="KM886862">
    <property type="protein sequence ID" value="AJA33864.1"/>
    <property type="molecule type" value="Genomic_DNA"/>
</dbReference>
<dbReference type="Gene3D" id="1.10.101.10">
    <property type="entry name" value="PGBD-like superfamily/PGBD"/>
    <property type="match status" value="1"/>
</dbReference>